<proteinExistence type="predicted"/>
<sequence length="80" mass="9371">MIETGSNSRTDTYELTEGGDYIMVWPCRCGETHRGFWRHEEWLGHNCDHWPADQVWDEFSVICLMCGRSAPLETSDFQRS</sequence>
<evidence type="ECO:0000313" key="1">
    <source>
        <dbReference type="EMBL" id="KKM39507.1"/>
    </source>
</evidence>
<dbReference type="AlphaFoldDB" id="A0A0F9ILG4"/>
<accession>A0A0F9ILG4</accession>
<organism evidence="1">
    <name type="scientific">marine sediment metagenome</name>
    <dbReference type="NCBI Taxonomy" id="412755"/>
    <lineage>
        <taxon>unclassified sequences</taxon>
        <taxon>metagenomes</taxon>
        <taxon>ecological metagenomes</taxon>
    </lineage>
</organism>
<reference evidence="1" key="1">
    <citation type="journal article" date="2015" name="Nature">
        <title>Complex archaea that bridge the gap between prokaryotes and eukaryotes.</title>
        <authorList>
            <person name="Spang A."/>
            <person name="Saw J.H."/>
            <person name="Jorgensen S.L."/>
            <person name="Zaremba-Niedzwiedzka K."/>
            <person name="Martijn J."/>
            <person name="Lind A.E."/>
            <person name="van Eijk R."/>
            <person name="Schleper C."/>
            <person name="Guy L."/>
            <person name="Ettema T.J."/>
        </authorList>
    </citation>
    <scope>NUCLEOTIDE SEQUENCE</scope>
</reference>
<protein>
    <submittedName>
        <fullName evidence="1">Uncharacterized protein</fullName>
    </submittedName>
</protein>
<dbReference type="EMBL" id="LAZR01012120">
    <property type="protein sequence ID" value="KKM39507.1"/>
    <property type="molecule type" value="Genomic_DNA"/>
</dbReference>
<comment type="caution">
    <text evidence="1">The sequence shown here is derived from an EMBL/GenBank/DDBJ whole genome shotgun (WGS) entry which is preliminary data.</text>
</comment>
<gene>
    <name evidence="1" type="ORF">LCGC14_1564540</name>
</gene>
<name>A0A0F9ILG4_9ZZZZ</name>